<accession>A0A7J6NTX5</accession>
<dbReference type="Proteomes" id="UP000541610">
    <property type="component" value="Unassembled WGS sequence"/>
</dbReference>
<evidence type="ECO:0000313" key="1">
    <source>
        <dbReference type="EMBL" id="KAF4687324.1"/>
    </source>
</evidence>
<gene>
    <name evidence="1" type="ORF">FOZ60_004147</name>
</gene>
<comment type="caution">
    <text evidence="1">The sequence shown here is derived from an EMBL/GenBank/DDBJ whole genome shotgun (WGS) entry which is preliminary data.</text>
</comment>
<dbReference type="EMBL" id="JABANP010000190">
    <property type="protein sequence ID" value="KAF4687324.1"/>
    <property type="molecule type" value="Genomic_DNA"/>
</dbReference>
<protein>
    <submittedName>
        <fullName evidence="1">Uncharacterized protein</fullName>
    </submittedName>
</protein>
<dbReference type="AlphaFoldDB" id="A0A7J6NTX5"/>
<reference evidence="1 2" key="1">
    <citation type="submission" date="2020-04" db="EMBL/GenBank/DDBJ databases">
        <title>Perkinsus olseni comparative genomics.</title>
        <authorList>
            <person name="Bogema D.R."/>
        </authorList>
    </citation>
    <scope>NUCLEOTIDE SEQUENCE [LARGE SCALE GENOMIC DNA]</scope>
    <source>
        <strain evidence="1">00978-12</strain>
    </source>
</reference>
<evidence type="ECO:0000313" key="2">
    <source>
        <dbReference type="Proteomes" id="UP000541610"/>
    </source>
</evidence>
<organism evidence="1 2">
    <name type="scientific">Perkinsus olseni</name>
    <name type="common">Perkinsus atlanticus</name>
    <dbReference type="NCBI Taxonomy" id="32597"/>
    <lineage>
        <taxon>Eukaryota</taxon>
        <taxon>Sar</taxon>
        <taxon>Alveolata</taxon>
        <taxon>Perkinsozoa</taxon>
        <taxon>Perkinsea</taxon>
        <taxon>Perkinsida</taxon>
        <taxon>Perkinsidae</taxon>
        <taxon>Perkinsus</taxon>
    </lineage>
</organism>
<name>A0A7J6NTX5_PEROL</name>
<proteinExistence type="predicted"/>
<sequence length="280" mass="31520">MVRIEEKPSDYTASFPQAKEPSNNLVKRIAQAFGVENVYLLRYVSDEEFAEKCEEMLTDEKTTVADILTWCDYMESIEDTRPQLYRSANVSIKDVRDRMGSQERPVGDVIITTTAAALIAGSTPFTVTSIGKIGSEQVVHLVSEDSECDNLVCDKDAMGTMDDDDSGTIMGHVDNIEPKVLKVVHPENRDCINFDSVLLFLPDKPTFAVAADPIVHTISQNEWYCIATTAMSEGVKQNEFFINSSKLFMSDSYFYPVKRRKRLKAVFPFLSFDPVLTYVM</sequence>